<feature type="region of interest" description="Disordered" evidence="1">
    <location>
        <begin position="292"/>
        <end position="351"/>
    </location>
</feature>
<dbReference type="InterPro" id="IPR052575">
    <property type="entry name" value="SSU_processome_comp_20"/>
</dbReference>
<evidence type="ECO:0000313" key="5">
    <source>
        <dbReference type="EMBL" id="PWN93628.1"/>
    </source>
</evidence>
<dbReference type="Pfam" id="PF20416">
    <property type="entry name" value="UTP20"/>
    <property type="match status" value="1"/>
</dbReference>
<evidence type="ECO:0000313" key="6">
    <source>
        <dbReference type="Proteomes" id="UP000245768"/>
    </source>
</evidence>
<dbReference type="PANTHER" id="PTHR17695:SF11">
    <property type="entry name" value="SMALL SUBUNIT PROCESSOME COMPONENT 20 HOMOLOG"/>
    <property type="match status" value="1"/>
</dbReference>
<gene>
    <name evidence="5" type="ORF">FA10DRAFT_247900</name>
</gene>
<feature type="compositionally biased region" description="Basic and acidic residues" evidence="1">
    <location>
        <begin position="2898"/>
        <end position="2916"/>
    </location>
</feature>
<evidence type="ECO:0000259" key="3">
    <source>
        <dbReference type="Pfam" id="PF20416"/>
    </source>
</evidence>
<feature type="region of interest" description="Disordered" evidence="1">
    <location>
        <begin position="1"/>
        <end position="62"/>
    </location>
</feature>
<dbReference type="Pfam" id="PF07539">
    <property type="entry name" value="UTP20_N"/>
    <property type="match status" value="1"/>
</dbReference>
<sequence length="2942" mass="326133">MAPSTGPARAAGGERKKKKLTREAKFKKAKAQEAAAAAASAGSLAKAKVKGKGKAKAKDEDEVEENIHPFRYKSFNDRLASVHINVSRNLGRGGTGALAGLDGHGALPGPSSGRMDVDGDEEDDDFEDEALHAKTAFGIAIQAWRELNLSLPFTSFAQDIQPLSLSLPLLLHNQERITSALSSALQVRYHDSYLAFEPALDLIPRLAQDLGSAFMPSYPELLQATLGATIINKNATEGEEHVAAKIVERAFESAAATLRCVAPHVLSDRGVPTEGKDALIATWDIVKPYLGGQDESETFEDDESPEEVDEEAELRELEEDDPDALSKENGREPRHRAQRRKRPPPAHTRRFASEAFAHLVRKAKGRQLTKVARIMSTDLQAALRRYKEEEEGKRRSNLSTSVANFACGIAGVWAEVVKSVDSRIHSAAPSHLSAALLSPVAGAEADRVAFKASNLIGRNVFTSLVHHSLSQHLVELHNFVIEMLDDKVKACQGDQESEEKILALVNASDWLVALTATRKGKRVDEQVKSKLFASLANTATVLADSKRVTDPYLREALERSLVRLLALALPLGRIQDLVGAGIKIVERLSTPDGEGLLPAPFVAMVLSLGDRDLDWSGYRQVALPTVLQRTSDAINSSNVAVSQQAFRVCALVQQQNQLDFLVTATPTPALARWSNVVSTAVVERLSGLKSLFEEGKGAEYGQDHVEALALAPLFKAQAEAMASLLSSLVVPLSAMCMASEDGDDPASIGRIAFLLGSCLDALAALLEQGSPSFAEKTWVALQPAQLPELVNSLSWHRVALLAYTRLCLAGANKFQQVNFVSLDDVAESLNGPLMGSDEALRLAASRLLALAGASSGAGSFLDGIVDIEQTALSVETIRERNVRTRALSRELLRLSASGEAKEKINLLVSIAVRYLVSTMRLNFMPLWEESRKALAELAPRFGGEVWKVAFDELKKPASIGRQMLQITPQESGEESGEVGYAEDFEGEETAEKQFRDPLLKERRDAVDHFIRKARIEQNGSTTISLSQLADAQRPRGRLDIVNYQSQILKLFSSIHSVAERNNGPLMQHFFHTVASRAPLSEDDVEAERAEGETDEEDMVKLTVLERRTQLCAYLETFAHLSNPKALFRAKDLYSFLLTLCAQGDGKVQKMALDCILTWKDPAHTTYATILKNFLEPSKFRDELTSLDLSLRGESIQKAHRHGFLALALHLLFGLMISRRGRLSSGSGASGRKMAILGALSECSAEELQTLVDLMLAPLQDQRPSFDNSGRFVFQQDGAPQASRKRQAGYLSLLGDVIKHLSLKLQPQWAQLIGVTLNLTYHASLVAESGQGKATLPDRAIRQTGLKRIADFFRQPTEYDWSAFLPALFEQLITPRLSLLKVESIQSPSAILDVIHTWSARSDTIFLLVEHEETLLDHVSACLAVPSVKPPVISKILDIIERALSFANDQVAEGQENIAEAVKDKILRPHISPLIQSVAPLVQRCSGASGVEAKTIGREELLRRLLRLLADLAPLVSTADDASLLLELLGPMLRKSNALIPERSKTDLLQIFQDLLLLCPSFQDPSSETFSRHYDLFSSLFAMLRSREARLQLGSVLRQFARIDDSLDRVTGWAEDLNAFSKRRIDEADFDRRLGAFDAINDERSPPNPSISAREWLPIVHNMIFFIQDADELAIRSNAGMTLRNFIDAVVATSYPVELKTIFSTVVYPGIRRALRSRHELVRREVLSVIGHAAEKLDRYEHLAEMRGLLAGGDDEANFFYNIHHLQIHRRARALRRLGDEAEKGSLKSKTISDVFAPLVGQFLFEENVEKSDHHLVNDAVVCLGRLTSQLQWGPYNAQLWKYLGLASKDKEHEKIFVRAAMAILDNFHFDMDEQAILDEAAADGDEDAENGEERAEEEIDAGMQVDDEEQKTKAVAQSRKVLGAVTNRLLPKLMGYLNQKEDAEDTVRLPLAVGIVRVMQRLPEESRDLQIRKLLNTMANVFRSKSQETRDLAREALSRVALSLGPSYFAMLVHELRRALTRGPQLAVLAYTVHNILVNMMAVPYEDEKRDHLTLLDEGVADVVHVAAEDIFGHTAEDREANEHYRSKTREMRQSKSMDTFEQLAKVVAPKQMTTVLAPVRDIMQQTEAQRAVRGIDGVLKRIAAGLNANAHFADNDFLVLIHTLLNRDSPFLQPRKKEKVDGDKDLPPNHTVLLKRRDVEKGQINRDHFSRNVHRFVAFGLDMLITALRRNRFDVTDAGTRSRLEPMVSSVANCLYAPEVDLVTLALKAVGSLVKLGSETLPSLQKGLPLIVKQTIKLVQSEGGTQSDVSQAALKMLSVVMREDEVDFSEQHLADLCHLIVSDLEEPAVQSTLFALLKSIVGRRFVVAQVYDAMDKVAEMLVTNQSSSIRETCRSLFLQFLLDYPQGKKRLSNQMHFLAKNVSYTYESGRLSVMELIRVVLAKFDATLLKDYLDVFFVALVMVLANDDSAPCRDEAAKLITTIVTLSDRSEGEQDENGIGKLVRLTHAWAEQSDKPALARVAVQTYGLLLDGAPAFASSWAPRATKNASKLLEHCVEQLEEVERMGLPAESMGQDIVTQLDLDWQLPYQTMQTLSKLYKREDCRSLLDDANIWADVRGLLLFPHSWVRIAACRLLASLFAHADQEAVVDRLRGSGEDEALGLVSLVDAARKMALQLKSPQLEEDLGLQIVKNLVFLGRCFAPISKSIVTKDQEVSVDGMDAVADDGDHEDSEEESVDEGPDKPEAEEERETEQGWRENPLAWLFSKLSYQARTARLHGELNNSVSGAGSVRGTKAILQWMAAMSQHLSTKGDDEETGGKKKLEAFLPHIIHVLFRLVSDPVIASQPSTSALSDLAKEVQELVQGLVGTSAFASVWTRVQAQVRERRERRRQQVLTRAIRDPEAQERRKRKINENKHKNRKRKNQVHASRKEGVRPVKRHRM</sequence>
<keyword evidence="6" id="KW-1185">Reference proteome</keyword>
<evidence type="ECO:0000256" key="1">
    <source>
        <dbReference type="SAM" id="MobiDB-lite"/>
    </source>
</evidence>
<dbReference type="Pfam" id="PF23099">
    <property type="entry name" value="UTP20_C"/>
    <property type="match status" value="1"/>
</dbReference>
<dbReference type="EMBL" id="KZ819634">
    <property type="protein sequence ID" value="PWN93628.1"/>
    <property type="molecule type" value="Genomic_DNA"/>
</dbReference>
<feature type="compositionally biased region" description="Basic residues" evidence="1">
    <location>
        <begin position="333"/>
        <end position="350"/>
    </location>
</feature>
<protein>
    <submittedName>
        <fullName evidence="5">Uncharacterized protein</fullName>
    </submittedName>
</protein>
<dbReference type="RefSeq" id="XP_025380826.1">
    <property type="nucleotide sequence ID" value="XM_025519472.1"/>
</dbReference>
<dbReference type="InterPro" id="IPR011430">
    <property type="entry name" value="UTP20_N"/>
</dbReference>
<dbReference type="FunCoup" id="A0A316YYB5">
    <property type="interactions" value="502"/>
</dbReference>
<dbReference type="OrthoDB" id="360653at2759"/>
<dbReference type="InterPro" id="IPR046523">
    <property type="entry name" value="UTP20_dom"/>
</dbReference>
<feature type="domain" description="U3 small nucleolar RNA-associated protein 20" evidence="3">
    <location>
        <begin position="1939"/>
        <end position="2165"/>
    </location>
</feature>
<feature type="compositionally biased region" description="Acidic residues" evidence="1">
    <location>
        <begin position="2723"/>
        <end position="2751"/>
    </location>
</feature>
<dbReference type="InterPro" id="IPR057525">
    <property type="entry name" value="UTP20_C"/>
</dbReference>
<dbReference type="GO" id="GO:0032040">
    <property type="term" value="C:small-subunit processome"/>
    <property type="evidence" value="ECO:0007669"/>
    <property type="project" value="TreeGrafter"/>
</dbReference>
<dbReference type="GO" id="GO:0030686">
    <property type="term" value="C:90S preribosome"/>
    <property type="evidence" value="ECO:0007669"/>
    <property type="project" value="TreeGrafter"/>
</dbReference>
<feature type="compositionally biased region" description="Low complexity" evidence="1">
    <location>
        <begin position="32"/>
        <end position="46"/>
    </location>
</feature>
<reference evidence="5 6" key="1">
    <citation type="journal article" date="2018" name="Mol. Biol. Evol.">
        <title>Broad Genomic Sampling Reveals a Smut Pathogenic Ancestry of the Fungal Clade Ustilaginomycotina.</title>
        <authorList>
            <person name="Kijpornyongpan T."/>
            <person name="Mondo S.J."/>
            <person name="Barry K."/>
            <person name="Sandor L."/>
            <person name="Lee J."/>
            <person name="Lipzen A."/>
            <person name="Pangilinan J."/>
            <person name="LaButti K."/>
            <person name="Hainaut M."/>
            <person name="Henrissat B."/>
            <person name="Grigoriev I.V."/>
            <person name="Spatafora J.W."/>
            <person name="Aime M.C."/>
        </authorList>
    </citation>
    <scope>NUCLEOTIDE SEQUENCE [LARGE SCALE GENOMIC DNA]</scope>
    <source>
        <strain evidence="5 6">MCA 4198</strain>
    </source>
</reference>
<evidence type="ECO:0000259" key="4">
    <source>
        <dbReference type="Pfam" id="PF23099"/>
    </source>
</evidence>
<feature type="domain" description="U3 small nucleolar RNA-associated protein 20 N-terminal" evidence="2">
    <location>
        <begin position="1107"/>
        <end position="1717"/>
    </location>
</feature>
<organism evidence="5 6">
    <name type="scientific">Acaromyces ingoldii</name>
    <dbReference type="NCBI Taxonomy" id="215250"/>
    <lineage>
        <taxon>Eukaryota</taxon>
        <taxon>Fungi</taxon>
        <taxon>Dikarya</taxon>
        <taxon>Basidiomycota</taxon>
        <taxon>Ustilaginomycotina</taxon>
        <taxon>Exobasidiomycetes</taxon>
        <taxon>Exobasidiales</taxon>
        <taxon>Cryptobasidiaceae</taxon>
        <taxon>Acaromyces</taxon>
    </lineage>
</organism>
<name>A0A316YYB5_9BASI</name>
<dbReference type="PANTHER" id="PTHR17695">
    <property type="entry name" value="SMALL SUBUNIT PROCESSOME COMPONENT 20 HOMOLOG"/>
    <property type="match status" value="1"/>
</dbReference>
<accession>A0A316YYB5</accession>
<dbReference type="SUPFAM" id="SSF48371">
    <property type="entry name" value="ARM repeat"/>
    <property type="match status" value="2"/>
</dbReference>
<proteinExistence type="predicted"/>
<feature type="region of interest" description="Disordered" evidence="1">
    <location>
        <begin position="2897"/>
        <end position="2942"/>
    </location>
</feature>
<feature type="domain" description="U3 small nucleolar RNA-associated protein 20 C-terminal" evidence="4">
    <location>
        <begin position="2831"/>
        <end position="2925"/>
    </location>
</feature>
<dbReference type="InParanoid" id="A0A316YYB5"/>
<feature type="compositionally biased region" description="Acidic residues" evidence="1">
    <location>
        <begin position="294"/>
        <end position="323"/>
    </location>
</feature>
<feature type="region of interest" description="Disordered" evidence="1">
    <location>
        <begin position="2722"/>
        <end position="2755"/>
    </location>
</feature>
<evidence type="ECO:0000259" key="2">
    <source>
        <dbReference type="Pfam" id="PF07539"/>
    </source>
</evidence>
<dbReference type="Proteomes" id="UP000245768">
    <property type="component" value="Unassembled WGS sequence"/>
</dbReference>
<dbReference type="STRING" id="215250.A0A316YYB5"/>
<dbReference type="InterPro" id="IPR016024">
    <property type="entry name" value="ARM-type_fold"/>
</dbReference>
<dbReference type="GeneID" id="37041388"/>